<reference evidence="2 3" key="1">
    <citation type="submission" date="2023-10" db="EMBL/GenBank/DDBJ databases">
        <title>Genome-Wide Identification Analysis in wild type Solanum Pinnatisectum Reveals Some Genes Defensing Phytophthora Infestans.</title>
        <authorList>
            <person name="Sun C."/>
        </authorList>
    </citation>
    <scope>NUCLEOTIDE SEQUENCE [LARGE SCALE GENOMIC DNA]</scope>
    <source>
        <strain evidence="2">LQN</strain>
        <tissue evidence="2">Leaf</tissue>
    </source>
</reference>
<dbReference type="AlphaFoldDB" id="A0AAV9LG20"/>
<keyword evidence="1" id="KW-0472">Membrane</keyword>
<keyword evidence="1" id="KW-0812">Transmembrane</keyword>
<evidence type="ECO:0000313" key="2">
    <source>
        <dbReference type="EMBL" id="KAK4724675.1"/>
    </source>
</evidence>
<name>A0AAV9LG20_9SOLN</name>
<keyword evidence="3" id="KW-1185">Reference proteome</keyword>
<comment type="caution">
    <text evidence="2">The sequence shown here is derived from an EMBL/GenBank/DDBJ whole genome shotgun (WGS) entry which is preliminary data.</text>
</comment>
<dbReference type="Proteomes" id="UP001311915">
    <property type="component" value="Unassembled WGS sequence"/>
</dbReference>
<gene>
    <name evidence="2" type="ORF">R3W88_027454</name>
</gene>
<evidence type="ECO:0000256" key="1">
    <source>
        <dbReference type="SAM" id="Phobius"/>
    </source>
</evidence>
<feature type="transmembrane region" description="Helical" evidence="1">
    <location>
        <begin position="9"/>
        <end position="26"/>
    </location>
</feature>
<organism evidence="2 3">
    <name type="scientific">Solanum pinnatisectum</name>
    <name type="common">tansyleaf nightshade</name>
    <dbReference type="NCBI Taxonomy" id="50273"/>
    <lineage>
        <taxon>Eukaryota</taxon>
        <taxon>Viridiplantae</taxon>
        <taxon>Streptophyta</taxon>
        <taxon>Embryophyta</taxon>
        <taxon>Tracheophyta</taxon>
        <taxon>Spermatophyta</taxon>
        <taxon>Magnoliopsida</taxon>
        <taxon>eudicotyledons</taxon>
        <taxon>Gunneridae</taxon>
        <taxon>Pentapetalae</taxon>
        <taxon>asterids</taxon>
        <taxon>lamiids</taxon>
        <taxon>Solanales</taxon>
        <taxon>Solanaceae</taxon>
        <taxon>Solanoideae</taxon>
        <taxon>Solaneae</taxon>
        <taxon>Solanum</taxon>
    </lineage>
</organism>
<protein>
    <submittedName>
        <fullName evidence="2">Uncharacterized protein</fullName>
    </submittedName>
</protein>
<evidence type="ECO:0000313" key="3">
    <source>
        <dbReference type="Proteomes" id="UP001311915"/>
    </source>
</evidence>
<keyword evidence="1" id="KW-1133">Transmembrane helix</keyword>
<proteinExistence type="predicted"/>
<accession>A0AAV9LG20</accession>
<dbReference type="EMBL" id="JAWPEI010000006">
    <property type="protein sequence ID" value="KAK4724675.1"/>
    <property type="molecule type" value="Genomic_DNA"/>
</dbReference>
<sequence>MITFCPQSSLMVAMIQVIAHCAYFIWVLEDDYNLMGVIIFKGILKVFKIIANSRHKPEMEQ</sequence>